<organism evidence="3 4">
    <name type="scientific">Microbacterium yannicii</name>
    <dbReference type="NCBI Taxonomy" id="671622"/>
    <lineage>
        <taxon>Bacteria</taxon>
        <taxon>Bacillati</taxon>
        <taxon>Actinomycetota</taxon>
        <taxon>Actinomycetes</taxon>
        <taxon>Micrococcales</taxon>
        <taxon>Microbacteriaceae</taxon>
        <taxon>Microbacterium</taxon>
    </lineage>
</organism>
<evidence type="ECO:0000313" key="4">
    <source>
        <dbReference type="Proteomes" id="UP001501407"/>
    </source>
</evidence>
<keyword evidence="1" id="KW-1133">Transmembrane helix</keyword>
<comment type="caution">
    <text evidence="3">The sequence shown here is derived from an EMBL/GenBank/DDBJ whole genome shotgun (WGS) entry which is preliminary data.</text>
</comment>
<keyword evidence="4" id="KW-1185">Reference proteome</keyword>
<keyword evidence="2" id="KW-0732">Signal</keyword>
<proteinExistence type="predicted"/>
<dbReference type="EMBL" id="BAABKZ010000001">
    <property type="protein sequence ID" value="GAA5084878.1"/>
    <property type="molecule type" value="Genomic_DNA"/>
</dbReference>
<gene>
    <name evidence="3" type="ORF">GCM10025760_03140</name>
</gene>
<keyword evidence="1" id="KW-0472">Membrane</keyword>
<dbReference type="Gene3D" id="2.60.40.10">
    <property type="entry name" value="Immunoglobulins"/>
    <property type="match status" value="1"/>
</dbReference>
<protein>
    <recommendedName>
        <fullName evidence="5">DUF916 domain-containing protein</fullName>
    </recommendedName>
</protein>
<sequence>MNACPASPRPRHRARALCAALFVALAVAFPTAPAAAAAPAAVIPVAAAAAADGADDVNWTVRTASNNFGSERTNYGYTIDPGGTVSDGIVVANHGQQPVDLRVYAADGFTSEDGALSLLVAGEKSSAIGAWITPDQQTVTVAAGETASIPFTVTIPDDATPGDYAGGIVTSLTVPDAATGVNVDRRLGIRVDLRVGGELTPSLAVEDLSVSWNGGLNPFAGGDATVTYTLHNTGNAAITAAAASKVSGIFGLLAMDAPAADAGAELLPGESRTETVVVPSVPPLFALIGSTTVVPSVTDAAGSRSPIAEVGATSVGIAVPWMLLIILALVVVAIVVLVRGRRQRKAAAQQEEDARVSEAVAQALEQERAKALTPAGD</sequence>
<feature type="chain" id="PRO_5045117626" description="DUF916 domain-containing protein" evidence="2">
    <location>
        <begin position="35"/>
        <end position="377"/>
    </location>
</feature>
<feature type="signal peptide" evidence="2">
    <location>
        <begin position="1"/>
        <end position="34"/>
    </location>
</feature>
<reference evidence="4" key="1">
    <citation type="journal article" date="2019" name="Int. J. Syst. Evol. Microbiol.">
        <title>The Global Catalogue of Microorganisms (GCM) 10K type strain sequencing project: providing services to taxonomists for standard genome sequencing and annotation.</title>
        <authorList>
            <consortium name="The Broad Institute Genomics Platform"/>
            <consortium name="The Broad Institute Genome Sequencing Center for Infectious Disease"/>
            <person name="Wu L."/>
            <person name="Ma J."/>
        </authorList>
    </citation>
    <scope>NUCLEOTIDE SEQUENCE [LARGE SCALE GENOMIC DNA]</scope>
    <source>
        <strain evidence="4">JCM 18959</strain>
    </source>
</reference>
<evidence type="ECO:0000256" key="2">
    <source>
        <dbReference type="SAM" id="SignalP"/>
    </source>
</evidence>
<name>A0ABP9LT12_9MICO</name>
<evidence type="ECO:0008006" key="5">
    <source>
        <dbReference type="Google" id="ProtNLM"/>
    </source>
</evidence>
<evidence type="ECO:0000256" key="1">
    <source>
        <dbReference type="SAM" id="Phobius"/>
    </source>
</evidence>
<dbReference type="InterPro" id="IPR013783">
    <property type="entry name" value="Ig-like_fold"/>
</dbReference>
<keyword evidence="1" id="KW-0812">Transmembrane</keyword>
<feature type="transmembrane region" description="Helical" evidence="1">
    <location>
        <begin position="318"/>
        <end position="338"/>
    </location>
</feature>
<dbReference type="RefSeq" id="WP_194412226.1">
    <property type="nucleotide sequence ID" value="NZ_BAABKZ010000001.1"/>
</dbReference>
<dbReference type="Proteomes" id="UP001501407">
    <property type="component" value="Unassembled WGS sequence"/>
</dbReference>
<evidence type="ECO:0000313" key="3">
    <source>
        <dbReference type="EMBL" id="GAA5084878.1"/>
    </source>
</evidence>
<accession>A0ABP9LT12</accession>